<evidence type="ECO:0000313" key="18">
    <source>
        <dbReference type="EMBL" id="MBC5661119.1"/>
    </source>
</evidence>
<evidence type="ECO:0000259" key="16">
    <source>
        <dbReference type="Pfam" id="PF00133"/>
    </source>
</evidence>
<keyword evidence="5 15" id="KW-0963">Cytoplasm</keyword>
<evidence type="ECO:0000313" key="19">
    <source>
        <dbReference type="Proteomes" id="UP000649345"/>
    </source>
</evidence>
<dbReference type="FunFam" id="3.40.50.620:FF:000063">
    <property type="entry name" value="Isoleucine--tRNA ligase"/>
    <property type="match status" value="1"/>
</dbReference>
<dbReference type="PROSITE" id="PS00178">
    <property type="entry name" value="AA_TRNA_LIGASE_I"/>
    <property type="match status" value="1"/>
</dbReference>
<keyword evidence="9 15" id="KW-0862">Zinc</keyword>
<evidence type="ECO:0000256" key="3">
    <source>
        <dbReference type="ARBA" id="ARBA00007078"/>
    </source>
</evidence>
<proteinExistence type="inferred from homology"/>
<dbReference type="InterPro" id="IPR009008">
    <property type="entry name" value="Val/Leu/Ile-tRNA-synth_edit"/>
</dbReference>
<evidence type="ECO:0000256" key="10">
    <source>
        <dbReference type="ARBA" id="ARBA00022840"/>
    </source>
</evidence>
<keyword evidence="19" id="KW-1185">Reference proteome</keyword>
<dbReference type="GO" id="GO:0000049">
    <property type="term" value="F:tRNA binding"/>
    <property type="evidence" value="ECO:0007669"/>
    <property type="project" value="InterPro"/>
</dbReference>
<evidence type="ECO:0000256" key="7">
    <source>
        <dbReference type="ARBA" id="ARBA00022723"/>
    </source>
</evidence>
<dbReference type="GO" id="GO:0005524">
    <property type="term" value="F:ATP binding"/>
    <property type="evidence" value="ECO:0007669"/>
    <property type="project" value="UniProtKB-UniRule"/>
</dbReference>
<evidence type="ECO:0000256" key="15">
    <source>
        <dbReference type="HAMAP-Rule" id="MF_02003"/>
    </source>
</evidence>
<keyword evidence="6 15" id="KW-0436">Ligase</keyword>
<dbReference type="Proteomes" id="UP000649345">
    <property type="component" value="Unassembled WGS sequence"/>
</dbReference>
<evidence type="ECO:0000256" key="8">
    <source>
        <dbReference type="ARBA" id="ARBA00022741"/>
    </source>
</evidence>
<keyword evidence="12 15" id="KW-0030">Aminoacyl-tRNA synthetase</keyword>
<dbReference type="SUPFAM" id="SSF50677">
    <property type="entry name" value="ValRS/IleRS/LeuRS editing domain"/>
    <property type="match status" value="1"/>
</dbReference>
<dbReference type="AlphaFoldDB" id="A0A923RN98"/>
<dbReference type="NCBIfam" id="TIGR00392">
    <property type="entry name" value="ileS"/>
    <property type="match status" value="1"/>
</dbReference>
<comment type="cofactor">
    <cofactor evidence="1 15">
        <name>Zn(2+)</name>
        <dbReference type="ChEBI" id="CHEBI:29105"/>
    </cofactor>
</comment>
<accession>A0A923RN98</accession>
<dbReference type="InterPro" id="IPR033709">
    <property type="entry name" value="Anticodon_Ile_ABEc"/>
</dbReference>
<evidence type="ECO:0000256" key="13">
    <source>
        <dbReference type="ARBA" id="ARBA00025217"/>
    </source>
</evidence>
<dbReference type="Pfam" id="PF08264">
    <property type="entry name" value="Anticodon_1"/>
    <property type="match status" value="1"/>
</dbReference>
<feature type="short sequence motif" description="'KMSKS' region" evidence="15">
    <location>
        <begin position="603"/>
        <end position="607"/>
    </location>
</feature>
<comment type="subunit">
    <text evidence="4 15">Monomer.</text>
</comment>
<dbReference type="HAMAP" id="MF_02003">
    <property type="entry name" value="Ile_tRNA_synth_type2"/>
    <property type="match status" value="1"/>
</dbReference>
<dbReference type="GO" id="GO:0004822">
    <property type="term" value="F:isoleucine-tRNA ligase activity"/>
    <property type="evidence" value="ECO:0007669"/>
    <property type="project" value="UniProtKB-UniRule"/>
</dbReference>
<dbReference type="GO" id="GO:0008270">
    <property type="term" value="F:zinc ion binding"/>
    <property type="evidence" value="ECO:0007669"/>
    <property type="project" value="UniProtKB-UniRule"/>
</dbReference>
<gene>
    <name evidence="15" type="primary">ileS</name>
    <name evidence="18" type="ORF">H8S44_15310</name>
</gene>
<feature type="domain" description="Aminoacyl-tRNA synthetase class Ia" evidence="16">
    <location>
        <begin position="19"/>
        <end position="633"/>
    </location>
</feature>
<comment type="caution">
    <text evidence="18">The sequence shown here is derived from an EMBL/GenBank/DDBJ whole genome shotgun (WGS) entry which is preliminary data.</text>
</comment>
<comment type="catalytic activity">
    <reaction evidence="14 15">
        <text>tRNA(Ile) + L-isoleucine + ATP = L-isoleucyl-tRNA(Ile) + AMP + diphosphate</text>
        <dbReference type="Rhea" id="RHEA:11060"/>
        <dbReference type="Rhea" id="RHEA-COMP:9666"/>
        <dbReference type="Rhea" id="RHEA-COMP:9695"/>
        <dbReference type="ChEBI" id="CHEBI:30616"/>
        <dbReference type="ChEBI" id="CHEBI:33019"/>
        <dbReference type="ChEBI" id="CHEBI:58045"/>
        <dbReference type="ChEBI" id="CHEBI:78442"/>
        <dbReference type="ChEBI" id="CHEBI:78528"/>
        <dbReference type="ChEBI" id="CHEBI:456215"/>
        <dbReference type="EC" id="6.1.1.5"/>
    </reaction>
</comment>
<dbReference type="CDD" id="cd07961">
    <property type="entry name" value="Anticodon_Ia_Ile_ABEc"/>
    <property type="match status" value="1"/>
</dbReference>
<comment type="similarity">
    <text evidence="3 15">Belongs to the class-I aminoacyl-tRNA synthetase family. IleS type 2 subfamily.</text>
</comment>
<reference evidence="18" key="1">
    <citation type="submission" date="2020-08" db="EMBL/GenBank/DDBJ databases">
        <title>Genome public.</title>
        <authorList>
            <person name="Liu C."/>
            <person name="Sun Q."/>
        </authorList>
    </citation>
    <scope>NUCLEOTIDE SEQUENCE</scope>
    <source>
        <strain evidence="18">NSJ-68</strain>
    </source>
</reference>
<dbReference type="RefSeq" id="WP_186871533.1">
    <property type="nucleotide sequence ID" value="NZ_JACOOR010000011.1"/>
</dbReference>
<keyword evidence="7 15" id="KW-0479">Metal-binding</keyword>
<dbReference type="InterPro" id="IPR013155">
    <property type="entry name" value="M/V/L/I-tRNA-synth_anticd-bd"/>
</dbReference>
<dbReference type="InterPro" id="IPR002300">
    <property type="entry name" value="aa-tRNA-synth_Ia"/>
</dbReference>
<evidence type="ECO:0000256" key="12">
    <source>
        <dbReference type="ARBA" id="ARBA00023146"/>
    </source>
</evidence>
<feature type="binding site" evidence="15">
    <location>
        <position position="606"/>
    </location>
    <ligand>
        <name>ATP</name>
        <dbReference type="ChEBI" id="CHEBI:30616"/>
    </ligand>
</feature>
<dbReference type="EC" id="6.1.1.5" evidence="15"/>
<dbReference type="SUPFAM" id="SSF52374">
    <property type="entry name" value="Nucleotidylyl transferase"/>
    <property type="match status" value="1"/>
</dbReference>
<dbReference type="GO" id="GO:0002161">
    <property type="term" value="F:aminoacyl-tRNA deacylase activity"/>
    <property type="evidence" value="ECO:0007669"/>
    <property type="project" value="InterPro"/>
</dbReference>
<protein>
    <recommendedName>
        <fullName evidence="15">Isoleucine--tRNA ligase</fullName>
        <ecNumber evidence="15">6.1.1.5</ecNumber>
    </recommendedName>
    <alternativeName>
        <fullName evidence="15">Isoleucyl-tRNA synthetase</fullName>
        <shortName evidence="15">IleRS</shortName>
    </alternativeName>
</protein>
<dbReference type="InterPro" id="IPR002301">
    <property type="entry name" value="Ile-tRNA-ligase"/>
</dbReference>
<comment type="domain">
    <text evidence="15">IleRS has two distinct active sites: one for aminoacylation and one for editing. The misactivated valine is translocated from the active site to the editing site, which sterically excludes the correctly activated isoleucine. The single editing site contains two valyl binding pockets, one specific for each substrate (Val-AMP or Val-tRNA(Ile)).</text>
</comment>
<dbReference type="EMBL" id="JACOOR010000011">
    <property type="protein sequence ID" value="MBC5661119.1"/>
    <property type="molecule type" value="Genomic_DNA"/>
</dbReference>
<name>A0A923RN98_9FIRM</name>
<keyword evidence="11 15" id="KW-0648">Protein biosynthesis</keyword>
<evidence type="ECO:0000256" key="6">
    <source>
        <dbReference type="ARBA" id="ARBA00022598"/>
    </source>
</evidence>
<feature type="short sequence motif" description="'HIGH' region" evidence="15">
    <location>
        <begin position="48"/>
        <end position="58"/>
    </location>
</feature>
<dbReference type="Pfam" id="PF00133">
    <property type="entry name" value="tRNA-synt_1"/>
    <property type="match status" value="1"/>
</dbReference>
<evidence type="ECO:0000259" key="17">
    <source>
        <dbReference type="Pfam" id="PF08264"/>
    </source>
</evidence>
<dbReference type="Gene3D" id="3.40.50.620">
    <property type="entry name" value="HUPs"/>
    <property type="match status" value="2"/>
</dbReference>
<dbReference type="Gene3D" id="1.10.730.10">
    <property type="entry name" value="Isoleucyl-tRNA Synthetase, Domain 1"/>
    <property type="match status" value="1"/>
</dbReference>
<organism evidence="18 19">
    <name type="scientific">Anaerosacchariphilus hominis</name>
    <dbReference type="NCBI Taxonomy" id="2763017"/>
    <lineage>
        <taxon>Bacteria</taxon>
        <taxon>Bacillati</taxon>
        <taxon>Bacillota</taxon>
        <taxon>Clostridia</taxon>
        <taxon>Lachnospirales</taxon>
        <taxon>Lachnospiraceae</taxon>
        <taxon>Anaerosacchariphilus</taxon>
    </lineage>
</organism>
<evidence type="ECO:0000256" key="14">
    <source>
        <dbReference type="ARBA" id="ARBA00048359"/>
    </source>
</evidence>
<comment type="function">
    <text evidence="13 15">Catalyzes the attachment of isoleucine to tRNA(Ile). As IleRS can inadvertently accommodate and process structurally similar amino acids such as valine, to avoid such errors it has two additional distinct tRNA(Ile)-dependent editing activities. One activity is designated as 'pretransfer' editing and involves the hydrolysis of activated Val-AMP. The other activity is designated 'posttransfer' editing and involves deacylation of mischarged Val-tRNA(Ile).</text>
</comment>
<feature type="domain" description="Methionyl/Valyl/Leucyl/Isoleucyl-tRNA synthetase anticodon-binding" evidence="17">
    <location>
        <begin position="690"/>
        <end position="839"/>
    </location>
</feature>
<dbReference type="CDD" id="cd00818">
    <property type="entry name" value="IleRS_core"/>
    <property type="match status" value="1"/>
</dbReference>
<dbReference type="InterPro" id="IPR009080">
    <property type="entry name" value="tRNAsynth_Ia_anticodon-bd"/>
</dbReference>
<dbReference type="PANTHER" id="PTHR42780">
    <property type="entry name" value="SOLEUCYL-TRNA SYNTHETASE"/>
    <property type="match status" value="1"/>
</dbReference>
<dbReference type="InterPro" id="IPR023586">
    <property type="entry name" value="Ile-tRNA-ligase_type2"/>
</dbReference>
<dbReference type="FunFam" id="3.40.50.620:FF:000075">
    <property type="entry name" value="Isoleucine--tRNA ligase"/>
    <property type="match status" value="1"/>
</dbReference>
<evidence type="ECO:0000256" key="1">
    <source>
        <dbReference type="ARBA" id="ARBA00001947"/>
    </source>
</evidence>
<evidence type="ECO:0000256" key="2">
    <source>
        <dbReference type="ARBA" id="ARBA00004496"/>
    </source>
</evidence>
<dbReference type="PRINTS" id="PR00984">
    <property type="entry name" value="TRNASYNTHILE"/>
</dbReference>
<dbReference type="GO" id="GO:0005737">
    <property type="term" value="C:cytoplasm"/>
    <property type="evidence" value="ECO:0007669"/>
    <property type="project" value="UniProtKB-SubCell"/>
</dbReference>
<comment type="subcellular location">
    <subcellularLocation>
        <location evidence="2 15">Cytoplasm</location>
    </subcellularLocation>
</comment>
<sequence length="1051" mass="120889">MYNKVSTDLNFVGREKEIEKFWDENHIFEKSMDTRKEGETYTFYDGPPTANGKPHIGHVLTRVIKDMIPRYRTMKGYMVPRKAGWDTHGLPVELEVEKMLGLDGKEQIEQYGLDPFIRKCKESVWKYKGMWEDFSGTVGFWADMEHPFVTYDDNYIESEWWALKEIWKKGLLYKGFKIVPYCPRCGTPLSSHEVAQGYKQVKERSAIVRFKVKDEDAYFLAWTTTPWTLPSNVGLCMNPSDTYVKVKAADGYTYYLAEALADKVLGGLAEEGKPAYVVLEKYVGKDLEYKEYEPLFACAGEAAAKQHKKGFYVTVDNYVSMSDGTGIVHIAPAFGEDDGRVGRNYDLPFVQFVDGKGNMTAETPYAGMFVKKADPEVLKDLDAEGKLFDAPKFEHDYPFCWRCDTPLIYYARESWFIKMTAVKDDLIRNNNTINWIPESIGKGRFGDWLENIQDWGVSRNRYWGTPLNIWECEGCGHQESIGSREELYEMSGDENAKTVEFHRPYIDQITMKCPCCGKTMRRVPEVLDCWFDSGAMPFAQHHYPFENQELFHQQFPAQFISEAVDQTRGWFYSLLAESTLLFNKAPYENVIVLGHVQDENGQKMSKSKGNAVDPFDALDKYGADAIRWYFYINSAPWLPNRFHGKAVQEGQRKFMGTLWNTYAFFVLYANIDEFDATKYELNYDSLSVMDKWLLSKLNTVVGEVDDNLNNYRIPEAARALQEFVDDMSNWYVRRSRERFWAKGMEQDKINAYMTLYTSLVTISKAAAPMVPFMTEEIYQNLVRSIDKDAPESIHLCDFPTVNKAWINEELERDMDEVLKIVVMGRACRNTANIKNRQPIAQMYVKAPYKLAEYYCEIIEDELNVKKVDFTDDVRAFTTYSFKPQLKTVGPKYGKFLNGIRQHLSEVDGNTAMDELKEKGSLTFDVNGTSVVLSEEDLLIDMAQTEGFVSDGDNTITVVLDTKLTPELIEEGFVREIISKVQTMRKEADFQVTDKIVISCKGNEKIEELIKANQEQIKSEVLAVDVKFDEANGYVKDWSINGEKVTMGVERA</sequence>
<dbReference type="SUPFAM" id="SSF47323">
    <property type="entry name" value="Anticodon-binding domain of a subclass of class I aminoacyl-tRNA synthetases"/>
    <property type="match status" value="1"/>
</dbReference>
<dbReference type="Pfam" id="PF19302">
    <property type="entry name" value="DUF5915"/>
    <property type="match status" value="1"/>
</dbReference>
<dbReference type="Gene3D" id="3.90.740.10">
    <property type="entry name" value="Valyl/Leucyl/Isoleucyl-tRNA synthetase, editing domain"/>
    <property type="match status" value="1"/>
</dbReference>
<dbReference type="PANTHER" id="PTHR42780:SF1">
    <property type="entry name" value="ISOLEUCINE--TRNA LIGASE, CYTOPLASMIC"/>
    <property type="match status" value="1"/>
</dbReference>
<evidence type="ECO:0000256" key="11">
    <source>
        <dbReference type="ARBA" id="ARBA00022917"/>
    </source>
</evidence>
<dbReference type="InterPro" id="IPR014729">
    <property type="entry name" value="Rossmann-like_a/b/a_fold"/>
</dbReference>
<evidence type="ECO:0000256" key="9">
    <source>
        <dbReference type="ARBA" id="ARBA00022833"/>
    </source>
</evidence>
<keyword evidence="8 15" id="KW-0547">Nucleotide-binding</keyword>
<keyword evidence="10 15" id="KW-0067">ATP-binding</keyword>
<dbReference type="GO" id="GO:0006428">
    <property type="term" value="P:isoleucyl-tRNA aminoacylation"/>
    <property type="evidence" value="ECO:0007669"/>
    <property type="project" value="UniProtKB-UniRule"/>
</dbReference>
<dbReference type="InterPro" id="IPR001412">
    <property type="entry name" value="aa-tRNA-synth_I_CS"/>
</dbReference>
<evidence type="ECO:0000256" key="5">
    <source>
        <dbReference type="ARBA" id="ARBA00022490"/>
    </source>
</evidence>
<evidence type="ECO:0000256" key="4">
    <source>
        <dbReference type="ARBA" id="ARBA00011245"/>
    </source>
</evidence>